<dbReference type="Proteomes" id="UP000254657">
    <property type="component" value="Unassembled WGS sequence"/>
</dbReference>
<evidence type="ECO:0000313" key="5">
    <source>
        <dbReference type="EMBL" id="QOU54230.1"/>
    </source>
</evidence>
<evidence type="ECO:0000313" key="17">
    <source>
        <dbReference type="Proteomes" id="UP000439817"/>
    </source>
</evidence>
<protein>
    <submittedName>
        <fullName evidence="5 7">ABC transporter substrate-binding protein</fullName>
    </submittedName>
    <submittedName>
        <fullName evidence="10">Extracellular solute-binding protein</fullName>
    </submittedName>
    <submittedName>
        <fullName evidence="4">Transporter substrate-binding domain-containing protein</fullName>
    </submittedName>
</protein>
<dbReference type="SMART" id="SM00062">
    <property type="entry name" value="PBPb"/>
    <property type="match status" value="1"/>
</dbReference>
<dbReference type="Proteomes" id="UP000253559">
    <property type="component" value="Unassembled WGS sequence"/>
</dbReference>
<evidence type="ECO:0000313" key="10">
    <source>
        <dbReference type="EMBL" id="SXG18849.1"/>
    </source>
</evidence>
<sequence length="228" mass="24428">MSHNKPSRLRFAINLGNAVLAHLGETGKPAGITVELSHRLATRWGVSAEFVPYPAAGKVVADAGGEHWDIAFLAIDPAREATLRFTSPYITIQGTALVSVDSPCQSVADMDRPATTINVGQNAAYDLWLTRHLQHASLHRLPSSQEAIDAFLAGEGDMVAGIRQPLEATARQHAGVRVLADNFTEIQQAICVARADVDRFHAVNDALSEWRADGSLLALIAGHLGQAN</sequence>
<reference evidence="9 13" key="1">
    <citation type="submission" date="2018-06" db="EMBL/GenBank/DDBJ databases">
        <authorList>
            <consortium name="Pathogen Informatics"/>
            <person name="Doyle S."/>
        </authorList>
    </citation>
    <scope>NUCLEOTIDE SEQUENCE [LARGE SCALE GENOMIC DNA]</scope>
    <source>
        <strain evidence="9 13">NCTC11679</strain>
    </source>
</reference>
<dbReference type="RefSeq" id="WP_004200024.1">
    <property type="nucleotide sequence ID" value="NZ_AP018671.1"/>
</dbReference>
<proteinExistence type="inferred from homology"/>
<evidence type="ECO:0000313" key="19">
    <source>
        <dbReference type="Proteomes" id="UP000532829"/>
    </source>
</evidence>
<accession>A0A085DQ91</accession>
<dbReference type="EMBL" id="QOHW01000010">
    <property type="protein sequence ID" value="RBZ22124.1"/>
    <property type="molecule type" value="Genomic_DNA"/>
</dbReference>
<dbReference type="Proteomes" id="UP000294951">
    <property type="component" value="Unassembled WGS sequence"/>
</dbReference>
<evidence type="ECO:0000313" key="18">
    <source>
        <dbReference type="Proteomes" id="UP000485085"/>
    </source>
</evidence>
<evidence type="ECO:0000313" key="13">
    <source>
        <dbReference type="Proteomes" id="UP000255239"/>
    </source>
</evidence>
<reference evidence="7" key="3">
    <citation type="submission" date="2018-07" db="EMBL/GenBank/DDBJ databases">
        <authorList>
            <person name="Martins R.C."/>
            <person name="Perdigao-Neto L.V."/>
            <person name="Costa S.F."/>
            <person name="Levin A.S.S."/>
        </authorList>
    </citation>
    <scope>NUCLEOTIDE SEQUENCE</scope>
    <source>
        <strain evidence="7">BC_5001</strain>
    </source>
</reference>
<dbReference type="EMBL" id="UGMG01000001">
    <property type="protein sequence ID" value="STV59262.1"/>
    <property type="molecule type" value="Genomic_DNA"/>
</dbReference>
<dbReference type="Proteomes" id="UP000322977">
    <property type="component" value="Unassembled WGS sequence"/>
</dbReference>
<gene>
    <name evidence="10" type="primary">fliY_5</name>
    <name evidence="7" type="ORF">DM078_14885</name>
    <name evidence="8" type="ORF">DW286_05480</name>
    <name evidence="11" type="ORF">E1814_02360</name>
    <name evidence="12" type="ORF">FXN67_01780</name>
    <name evidence="5" type="ORF">GJJ08_012930</name>
    <name evidence="4" type="ORF">GNF00_19295</name>
    <name evidence="6" type="ORF">H3G96_014985</name>
    <name evidence="9" type="ORF">NCTC11679_02570</name>
    <name evidence="10" type="ORF">SAMEA3499874_04757</name>
</gene>
<dbReference type="SUPFAM" id="SSF53850">
    <property type="entry name" value="Periplasmic binding protein-like II"/>
    <property type="match status" value="1"/>
</dbReference>
<dbReference type="InterPro" id="IPR001638">
    <property type="entry name" value="Solute-binding_3/MltF_N"/>
</dbReference>
<comment type="similarity">
    <text evidence="1">Belongs to the bacterial solute-binding protein 3 family.</text>
</comment>
<evidence type="ECO:0000313" key="4">
    <source>
        <dbReference type="EMBL" id="MUA41990.1"/>
    </source>
</evidence>
<dbReference type="EMBL" id="VSSY01000001">
    <property type="protein sequence ID" value="TYL82750.1"/>
    <property type="molecule type" value="Genomic_DNA"/>
</dbReference>
<dbReference type="Proteomes" id="UP000257587">
    <property type="component" value="Unassembled WGS sequence"/>
</dbReference>
<evidence type="ECO:0000313" key="11">
    <source>
        <dbReference type="EMBL" id="TDK06369.1"/>
    </source>
</evidence>
<evidence type="ECO:0000313" key="14">
    <source>
        <dbReference type="Proteomes" id="UP000257587"/>
    </source>
</evidence>
<dbReference type="EMBL" id="WNPO01000037">
    <property type="protein sequence ID" value="MUA41990.1"/>
    <property type="molecule type" value="Genomic_DNA"/>
</dbReference>
<keyword evidence="2" id="KW-0732">Signal</keyword>
<dbReference type="EMBL" id="QRCF01000004">
    <property type="protein sequence ID" value="RDT95314.1"/>
    <property type="molecule type" value="Genomic_DNA"/>
</dbReference>
<dbReference type="Proteomes" id="UP000255239">
    <property type="component" value="Unassembled WGS sequence"/>
</dbReference>
<reference evidence="7" key="4">
    <citation type="submission" date="2018-08" db="EMBL/GenBank/DDBJ databases">
        <title>Klebsiella pneumoniae genome sequencing and assembly.</title>
        <authorList>
            <person name="Martins R.C.R."/>
            <person name="Perdigao-Neto L.V."/>
            <person name="Costa S.F."/>
            <person name="Levin A.S.S."/>
        </authorList>
    </citation>
    <scope>NUCLEOTIDE SEQUENCE</scope>
    <source>
        <strain evidence="7">BC_5001</strain>
    </source>
</reference>
<evidence type="ECO:0000313" key="12">
    <source>
        <dbReference type="EMBL" id="TYL82750.1"/>
    </source>
</evidence>
<dbReference type="Proteomes" id="UP000439817">
    <property type="component" value="Chromosome"/>
</dbReference>
<dbReference type="Proteomes" id="UP000532829">
    <property type="component" value="Chromosome"/>
</dbReference>
<dbReference type="EMBL" id="CP066534">
    <property type="protein sequence ID" value="QQL31506.1"/>
    <property type="molecule type" value="Genomic_DNA"/>
</dbReference>
<evidence type="ECO:0000313" key="7">
    <source>
        <dbReference type="EMBL" id="RBZ22124.1"/>
    </source>
</evidence>
<dbReference type="Gene3D" id="3.40.190.10">
    <property type="entry name" value="Periplasmic binding protein-like II"/>
    <property type="match status" value="2"/>
</dbReference>
<evidence type="ECO:0000259" key="3">
    <source>
        <dbReference type="SMART" id="SM00062"/>
    </source>
</evidence>
<dbReference type="EMBL" id="SMTN01000002">
    <property type="protein sequence ID" value="TDK06369.1"/>
    <property type="molecule type" value="Genomic_DNA"/>
</dbReference>
<reference evidence="6 19" key="10">
    <citation type="submission" date="2020-12" db="EMBL/GenBank/DDBJ databases">
        <title>The complete genome of Klebsiella pneumoniae strain 090374.</title>
        <authorList>
            <person name="Wei L."/>
            <person name="Wen H."/>
            <person name="Liu L."/>
            <person name="Feng Y."/>
            <person name="Zong Z."/>
        </authorList>
    </citation>
    <scope>NUCLEOTIDE SEQUENCE [LARGE SCALE GENOMIC DNA]</scope>
    <source>
        <strain evidence="6 19">WCHKP090374</strain>
    </source>
</reference>
<dbReference type="EMBL" id="CP063008">
    <property type="protein sequence ID" value="QOU54230.1"/>
    <property type="molecule type" value="Genomic_DNA"/>
</dbReference>
<evidence type="ECO:0000313" key="8">
    <source>
        <dbReference type="EMBL" id="RDT95314.1"/>
    </source>
</evidence>
<dbReference type="Proteomes" id="UP000485085">
    <property type="component" value="Unassembled WGS sequence"/>
</dbReference>
<feature type="domain" description="Solute-binding protein family 3/N-terminal" evidence="3">
    <location>
        <begin position="8"/>
        <end position="227"/>
    </location>
</feature>
<organism evidence="10 14">
    <name type="scientific">Klebsiella pneumoniae</name>
    <dbReference type="NCBI Taxonomy" id="573"/>
    <lineage>
        <taxon>Bacteria</taxon>
        <taxon>Pseudomonadati</taxon>
        <taxon>Pseudomonadota</taxon>
        <taxon>Gammaproteobacteria</taxon>
        <taxon>Enterobacterales</taxon>
        <taxon>Enterobacteriaceae</taxon>
        <taxon>Klebsiella/Raoultella group</taxon>
        <taxon>Klebsiella</taxon>
        <taxon>Klebsiella pneumoniae complex</taxon>
    </lineage>
</organism>
<reference evidence="12 16" key="7">
    <citation type="submission" date="2019-08" db="EMBL/GenBank/DDBJ databases">
        <title>Phenotypic and genetic characterization of extended-spectrum b-lactamase-producing hypermucoviscous Klebsiella pneumoniae from Chile.</title>
        <authorList>
            <person name="Morales-Leon F."/>
            <person name="Caro C."/>
            <person name="Opazo-Capurro A."/>
            <person name="Lincopan N."/>
            <person name="Dominguez-Yevenes M."/>
            <person name="Lima C."/>
            <person name="Bello-Toledo H."/>
            <person name="Gonzalez-Rocha G."/>
        </authorList>
    </citation>
    <scope>NUCLEOTIDE SEQUENCE [LARGE SCALE GENOMIC DNA]</scope>
    <source>
        <strain evidence="12 16">UCO-494</strain>
    </source>
</reference>
<dbReference type="Pfam" id="PF00497">
    <property type="entry name" value="SBP_bac_3"/>
    <property type="match status" value="1"/>
</dbReference>
<reference evidence="5 17" key="9">
    <citation type="journal article" date="2020" name="Antibiotics">
        <title>Molecular Typing, Characterization of Antimicrobial Resistance, Virulence Profiling and Analysis of Whole-Genome Sequence of Clinical Klebsiella pneumoniae Isolates.</title>
        <authorList>
            <person name="Shelenkov A."/>
            <person name="Mikhaylova Y."/>
            <person name="Yanushevich Y."/>
            <person name="Samoilov A."/>
            <person name="Petrova L."/>
            <person name="Fomina V."/>
            <person name="Gusarov V."/>
            <person name="Zamyatin M."/>
            <person name="Shagin D."/>
            <person name="Akimkin V."/>
        </authorList>
    </citation>
    <scope>NUCLEOTIDE SEQUENCE [LARGE SCALE GENOMIC DNA]</scope>
    <source>
        <strain evidence="5 17">CriePir120</strain>
    </source>
</reference>
<dbReference type="PANTHER" id="PTHR35936">
    <property type="entry name" value="MEMBRANE-BOUND LYTIC MUREIN TRANSGLYCOSYLASE F"/>
    <property type="match status" value="1"/>
</dbReference>
<name>A0A085DQ91_KLEPN</name>
<evidence type="ECO:0000313" key="15">
    <source>
        <dbReference type="Proteomes" id="UP000294951"/>
    </source>
</evidence>
<evidence type="ECO:0000313" key="9">
    <source>
        <dbReference type="EMBL" id="STV59262.1"/>
    </source>
</evidence>
<dbReference type="EMBL" id="UKAW01000022">
    <property type="protein sequence ID" value="SXG18849.1"/>
    <property type="molecule type" value="Genomic_DNA"/>
</dbReference>
<dbReference type="PANTHER" id="PTHR35936:SF17">
    <property type="entry name" value="ARGININE-BINDING EXTRACELLULAR PROTEIN ARTP"/>
    <property type="match status" value="1"/>
</dbReference>
<reference evidence="11 15" key="6">
    <citation type="submission" date="2019-03" db="EMBL/GenBank/DDBJ databases">
        <title>Multidrug-Resistant Klebsiella pneumoniae Clinical Bloodstream Isolates in Shanghai, China.</title>
        <authorList>
            <person name="Wang S."/>
        </authorList>
    </citation>
    <scope>NUCLEOTIDE SEQUENCE [LARGE SCALE GENOMIC DNA]</scope>
    <source>
        <strain evidence="11 15">RJ1071</strain>
    </source>
</reference>
<evidence type="ECO:0000313" key="16">
    <source>
        <dbReference type="Proteomes" id="UP000322977"/>
    </source>
</evidence>
<evidence type="ECO:0000256" key="1">
    <source>
        <dbReference type="ARBA" id="ARBA00010333"/>
    </source>
</evidence>
<dbReference type="AlphaFoldDB" id="A0A085DQ91"/>
<evidence type="ECO:0000313" key="6">
    <source>
        <dbReference type="EMBL" id="QQL31506.1"/>
    </source>
</evidence>
<dbReference type="CDD" id="cd13623">
    <property type="entry name" value="PBP2_AA_hypothetical"/>
    <property type="match status" value="1"/>
</dbReference>
<reference evidence="4 18" key="8">
    <citation type="submission" date="2019-11" db="EMBL/GenBank/DDBJ databases">
        <title>Emergence of a novel subclone of carbapenem-resistant Klebsiella pneumoniae ST11 with enhanced virulence and transmissibility: a molecular epidemiological, clinical, genomic study.</title>
        <authorList>
            <person name="Zhou K."/>
        </authorList>
    </citation>
    <scope>NUCLEOTIDE SEQUENCE [LARGE SCALE GENOMIC DNA]</scope>
    <source>
        <strain evidence="4 18">KP_38044</strain>
    </source>
</reference>
<evidence type="ECO:0000256" key="2">
    <source>
        <dbReference type="ARBA" id="ARBA00022729"/>
    </source>
</evidence>
<dbReference type="KEGG" id="kpb:FH42_05215"/>
<reference evidence="8" key="2">
    <citation type="submission" date="2018-07" db="EMBL/GenBank/DDBJ databases">
        <title>Draft genome sequence of Klebsiella pneumoniae K293.</title>
        <authorList>
            <person name="He F."/>
        </authorList>
    </citation>
    <scope>NUCLEOTIDE SEQUENCE</scope>
    <source>
        <strain evidence="8">K293</strain>
    </source>
</reference>
<reference evidence="10 14" key="5">
    <citation type="submission" date="2018-08" db="EMBL/GenBank/DDBJ databases">
        <authorList>
            <consortium name="Pathogen Informatics"/>
        </authorList>
    </citation>
    <scope>NUCLEOTIDE SEQUENCE [LARGE SCALE GENOMIC DNA]</scope>
    <source>
        <strain evidence="10 14">EuSCAPE_AT002</strain>
    </source>
</reference>